<dbReference type="RefSeq" id="WP_048081152.1">
    <property type="nucleotide sequence ID" value="NZ_JAPVER010000018.1"/>
</dbReference>
<feature type="domain" description="PRC-barrel" evidence="1">
    <location>
        <begin position="4"/>
        <end position="66"/>
    </location>
</feature>
<dbReference type="Proteomes" id="UP001068021">
    <property type="component" value="Unassembled WGS sequence"/>
</dbReference>
<dbReference type="SUPFAM" id="SSF50346">
    <property type="entry name" value="PRC-barrel domain"/>
    <property type="match status" value="1"/>
</dbReference>
<proteinExistence type="predicted"/>
<dbReference type="EMBL" id="JAPVES010000030">
    <property type="protein sequence ID" value="MCZ3372095.1"/>
    <property type="molecule type" value="Genomic_DNA"/>
</dbReference>
<dbReference type="InterPro" id="IPR027275">
    <property type="entry name" value="PRC-brl_dom"/>
</dbReference>
<dbReference type="Pfam" id="PF05239">
    <property type="entry name" value="PRC"/>
    <property type="match status" value="1"/>
</dbReference>
<dbReference type="AlphaFoldDB" id="A0A9E5A264"/>
<dbReference type="InterPro" id="IPR011033">
    <property type="entry name" value="PRC_barrel-like_sf"/>
</dbReference>
<dbReference type="GeneID" id="300258822"/>
<dbReference type="EMBL" id="JAPVER010000018">
    <property type="protein sequence ID" value="MCZ3364345.1"/>
    <property type="molecule type" value="Genomic_DNA"/>
</dbReference>
<evidence type="ECO:0000259" key="1">
    <source>
        <dbReference type="Pfam" id="PF05239"/>
    </source>
</evidence>
<comment type="caution">
    <text evidence="3">The sequence shown here is derived from an EMBL/GenBank/DDBJ whole genome shotgun (WGS) entry which is preliminary data.</text>
</comment>
<name>A0A9E5A264_9EURY</name>
<dbReference type="Proteomes" id="UP001074446">
    <property type="component" value="Unassembled WGS sequence"/>
</dbReference>
<sequence length="71" mass="7769">MKTTDVLGKKVIDKNAFEVGKVSDLDLDTEKWAIEAIYISSGILGSDLRVPIEDVGKIGDYVTLKIEKTGQ</sequence>
<evidence type="ECO:0000313" key="3">
    <source>
        <dbReference type="EMBL" id="MCZ3372095.1"/>
    </source>
</evidence>
<protein>
    <submittedName>
        <fullName evidence="3">PRC-barrel domain-containing protein</fullName>
    </submittedName>
</protein>
<evidence type="ECO:0000313" key="2">
    <source>
        <dbReference type="EMBL" id="MCZ3364345.1"/>
    </source>
</evidence>
<keyword evidence="4" id="KW-1185">Reference proteome</keyword>
<dbReference type="Gene3D" id="2.30.30.240">
    <property type="entry name" value="PRC-barrel domain"/>
    <property type="match status" value="1"/>
</dbReference>
<evidence type="ECO:0000313" key="4">
    <source>
        <dbReference type="Proteomes" id="UP001068021"/>
    </source>
</evidence>
<gene>
    <name evidence="3" type="ORF">O3H35_05575</name>
    <name evidence="2" type="ORF">O3H54_00480</name>
</gene>
<reference evidence="3" key="1">
    <citation type="submission" date="2022-12" db="EMBL/GenBank/DDBJ databases">
        <title>Reclassification of two methanogenic archaea species isolated from the Kolyma lowland permafrost.</title>
        <authorList>
            <person name="Trubitsyn V.E."/>
            <person name="Rivkina E.M."/>
            <person name="Shcherbakova V.A."/>
        </authorList>
    </citation>
    <scope>NUCLEOTIDE SEQUENCE</scope>
    <source>
        <strain evidence="2">M2</strain>
        <strain evidence="3">MK4</strain>
    </source>
</reference>
<organism evidence="3">
    <name type="scientific">Methanobacterium veterum</name>
    <dbReference type="NCBI Taxonomy" id="408577"/>
    <lineage>
        <taxon>Archaea</taxon>
        <taxon>Methanobacteriati</taxon>
        <taxon>Methanobacteriota</taxon>
        <taxon>Methanomada group</taxon>
        <taxon>Methanobacteria</taxon>
        <taxon>Methanobacteriales</taxon>
        <taxon>Methanobacteriaceae</taxon>
        <taxon>Methanobacterium</taxon>
    </lineage>
</organism>
<accession>A0A9E5A264</accession>